<reference evidence="2 3" key="1">
    <citation type="journal article" date="2016" name="Nat. Commun.">
        <title>Thousands of microbial genomes shed light on interconnected biogeochemical processes in an aquifer system.</title>
        <authorList>
            <person name="Anantharaman K."/>
            <person name="Brown C.T."/>
            <person name="Hug L.A."/>
            <person name="Sharon I."/>
            <person name="Castelle C.J."/>
            <person name="Probst A.J."/>
            <person name="Thomas B.C."/>
            <person name="Singh A."/>
            <person name="Wilkins M.J."/>
            <person name="Karaoz U."/>
            <person name="Brodie E.L."/>
            <person name="Williams K.H."/>
            <person name="Hubbard S.S."/>
            <person name="Banfield J.F."/>
        </authorList>
    </citation>
    <scope>NUCLEOTIDE SEQUENCE [LARGE SCALE GENOMIC DNA]</scope>
</reference>
<feature type="transmembrane region" description="Helical" evidence="1">
    <location>
        <begin position="12"/>
        <end position="32"/>
    </location>
</feature>
<dbReference type="AlphaFoldDB" id="A0A1F5CBX8"/>
<keyword evidence="1" id="KW-0812">Transmembrane</keyword>
<keyword evidence="1" id="KW-0472">Membrane</keyword>
<accession>A0A1F5CBX8</accession>
<comment type="caution">
    <text evidence="2">The sequence shown here is derived from an EMBL/GenBank/DDBJ whole genome shotgun (WGS) entry which is preliminary data.</text>
</comment>
<sequence>MDFIKEKLNTEIILSFFLAFVVLWFGINEILYTQDWTGLVPNVLKNLLSVNLLVLSHGITLTVCGFALIFNIKRKIAAAVIVVLLLEIVINFLFISGLSGVAVRDVGLLGMALAIIFIKSQFQNCA</sequence>
<gene>
    <name evidence="2" type="ORF">A3I30_03755</name>
</gene>
<proteinExistence type="predicted"/>
<feature type="transmembrane region" description="Helical" evidence="1">
    <location>
        <begin position="101"/>
        <end position="118"/>
    </location>
</feature>
<dbReference type="Proteomes" id="UP000177197">
    <property type="component" value="Unassembled WGS sequence"/>
</dbReference>
<organism evidence="2 3">
    <name type="scientific">Candidatus Azambacteria bacterium RIFCSPLOWO2_02_FULL_44_14</name>
    <dbReference type="NCBI Taxonomy" id="1797306"/>
    <lineage>
        <taxon>Bacteria</taxon>
        <taxon>Candidatus Azamiibacteriota</taxon>
    </lineage>
</organism>
<evidence type="ECO:0000256" key="1">
    <source>
        <dbReference type="SAM" id="Phobius"/>
    </source>
</evidence>
<feature type="transmembrane region" description="Helical" evidence="1">
    <location>
        <begin position="52"/>
        <end position="70"/>
    </location>
</feature>
<protein>
    <submittedName>
        <fullName evidence="2">Uncharacterized protein</fullName>
    </submittedName>
</protein>
<name>A0A1F5CBX8_9BACT</name>
<keyword evidence="1" id="KW-1133">Transmembrane helix</keyword>
<evidence type="ECO:0000313" key="3">
    <source>
        <dbReference type="Proteomes" id="UP000177197"/>
    </source>
</evidence>
<evidence type="ECO:0000313" key="2">
    <source>
        <dbReference type="EMBL" id="OGD40372.1"/>
    </source>
</evidence>
<dbReference type="EMBL" id="MEYV01000010">
    <property type="protein sequence ID" value="OGD40372.1"/>
    <property type="molecule type" value="Genomic_DNA"/>
</dbReference>
<feature type="transmembrane region" description="Helical" evidence="1">
    <location>
        <begin position="77"/>
        <end position="95"/>
    </location>
</feature>